<dbReference type="AlphaFoldDB" id="A0A175VER3"/>
<dbReference type="PANTHER" id="PTHR40252:SF2">
    <property type="entry name" value="BLR0328 PROTEIN"/>
    <property type="match status" value="1"/>
</dbReference>
<protein>
    <recommendedName>
        <fullName evidence="5">FIST C-domain domain-containing protein</fullName>
    </recommendedName>
</protein>
<dbReference type="EMBL" id="JMGO02000016">
    <property type="protein sequence ID" value="KXU78798.1"/>
    <property type="molecule type" value="Genomic_DNA"/>
</dbReference>
<dbReference type="SMART" id="SM00897">
    <property type="entry name" value="FIST"/>
    <property type="match status" value="1"/>
</dbReference>
<dbReference type="InterPro" id="IPR019494">
    <property type="entry name" value="FIST_C"/>
</dbReference>
<name>A0A175VER3_AEREN</name>
<gene>
    <name evidence="3" type="ORF">LCR_02575</name>
</gene>
<dbReference type="InterPro" id="IPR013702">
    <property type="entry name" value="FIST_domain_N"/>
</dbReference>
<dbReference type="Pfam" id="PF08495">
    <property type="entry name" value="FIST"/>
    <property type="match status" value="1"/>
</dbReference>
<dbReference type="SMART" id="SM01204">
    <property type="entry name" value="FIST_C"/>
    <property type="match status" value="1"/>
</dbReference>
<proteinExistence type="predicted"/>
<comment type="caution">
    <text evidence="3">The sequence shown here is derived from an EMBL/GenBank/DDBJ whole genome shotgun (WGS) entry which is preliminary data.</text>
</comment>
<dbReference type="Pfam" id="PF10442">
    <property type="entry name" value="FIST_C"/>
    <property type="match status" value="1"/>
</dbReference>
<feature type="domain" description="FIST C-domain" evidence="2">
    <location>
        <begin position="217"/>
        <end position="358"/>
    </location>
</feature>
<dbReference type="Proteomes" id="UP000078435">
    <property type="component" value="Unassembled WGS sequence"/>
</dbReference>
<feature type="domain" description="FIST" evidence="1">
    <location>
        <begin position="23"/>
        <end position="216"/>
    </location>
</feature>
<evidence type="ECO:0008006" key="5">
    <source>
        <dbReference type="Google" id="ProtNLM"/>
    </source>
</evidence>
<dbReference type="PANTHER" id="PTHR40252">
    <property type="entry name" value="BLR0328 PROTEIN"/>
    <property type="match status" value="1"/>
</dbReference>
<organism evidence="3 4">
    <name type="scientific">Aeromonas enteropelogenes</name>
    <name type="common">Aeromonas trota</name>
    <dbReference type="NCBI Taxonomy" id="29489"/>
    <lineage>
        <taxon>Bacteria</taxon>
        <taxon>Pseudomonadati</taxon>
        <taxon>Pseudomonadota</taxon>
        <taxon>Gammaproteobacteria</taxon>
        <taxon>Aeromonadales</taxon>
        <taxon>Aeromonadaceae</taxon>
        <taxon>Aeromonas</taxon>
    </lineage>
</organism>
<evidence type="ECO:0000259" key="1">
    <source>
        <dbReference type="SMART" id="SM00897"/>
    </source>
</evidence>
<evidence type="ECO:0000259" key="2">
    <source>
        <dbReference type="SMART" id="SM01204"/>
    </source>
</evidence>
<evidence type="ECO:0000313" key="3">
    <source>
        <dbReference type="EMBL" id="KXU78798.1"/>
    </source>
</evidence>
<reference evidence="3 4" key="1">
    <citation type="submission" date="2016-02" db="EMBL/GenBank/DDBJ databases">
        <title>Draft genome sequence of Aeromonas trota strain 1999lcr isolated from cerebrospinal fluid (CSF).</title>
        <authorList>
            <person name="Dallagassa C.B."/>
            <person name="Prediger K.C."/>
            <person name="Weiss V.A."/>
            <person name="Assis F.E."/>
            <person name="Baura V."/>
            <person name="Cruz L.M."/>
            <person name="Souza E.M."/>
            <person name="Pedrosa F.O."/>
            <person name="Fadel-Picheth C.M."/>
        </authorList>
    </citation>
    <scope>NUCLEOTIDE SEQUENCE [LARGE SCALE GENOMIC DNA]</scope>
    <source>
        <strain evidence="3 4">1999lcr</strain>
    </source>
</reference>
<accession>A0A175VER3</accession>
<evidence type="ECO:0000313" key="4">
    <source>
        <dbReference type="Proteomes" id="UP000078435"/>
    </source>
</evidence>
<sequence length="378" mass="41000">MMKQQYVDQFSPTALTARLASYQGTTLALLLAEQDREQVPLLQALCNRFSITLDGSIFPQLLGRQGLLSRGAWLLPRPQPYHCALVPLAPRADAEQIAQGIAEAVEAMLATWSAATPPTLFLTFDCMIPNIASALEALYLRLANRVNYAGVNAGSGQFQSIPCLFDNHSQIAGGVTCALLPCDSFPFLEHGYQLSAQPMLATSSENNKVAFIDWQPAFGKYQSLIEQHFQHTLHPEELYQFAVHMPLGLLRANDDVIVRIPVGVTQEGALLCTGEVPDHSILALLRAPESTSEHATALATRLARQQNLTPAHLLEVYYCAGRQLHFGEQSAAELATLLSSSGAGELAGALSLGEIGNVRRGDYPQFHNGAILCNGVRL</sequence>